<comment type="caution">
    <text evidence="2">The sequence shown here is derived from an EMBL/GenBank/DDBJ whole genome shotgun (WGS) entry which is preliminary data.</text>
</comment>
<dbReference type="Proteomes" id="UP000604046">
    <property type="component" value="Unassembled WGS sequence"/>
</dbReference>
<sequence length="368" mass="39810">MCLESDTWTAVPRLENVSCDFKMDACGWDEQAALGPLLVGIGLAHVASAHCQDWFLDDLGWASSVLFRNATLTSPLFPAINATGLRWNFAYFIQDFIGFAAYTGYTGEVPTLELQYFDGAVWTASWSRSCCQVWRRASVQLPAEAQALRFMSNTNSAVDDVGLASLDSGDLACDFEVDSCNWVSGGSTWQHTFRDTEPARSDTSLTTGKSYLSTAANSSETFVLESMPFNSMQHAFAFAYQVIGSHTAALELQCKTASNDWVQLFVKTGGQGSDWHEAIVSIPAGSTALRFLANVTSEDAVSLDSFVVMNVASSLENISCSFDADLCGWVHQGQAGLSGGLDFLLGRTLLASKQVSSGMSDDAKQDRK</sequence>
<dbReference type="Gene3D" id="2.60.120.200">
    <property type="match status" value="1"/>
</dbReference>
<dbReference type="GO" id="GO:0016020">
    <property type="term" value="C:membrane"/>
    <property type="evidence" value="ECO:0007669"/>
    <property type="project" value="InterPro"/>
</dbReference>
<dbReference type="SUPFAM" id="SSF49899">
    <property type="entry name" value="Concanavalin A-like lectins/glucanases"/>
    <property type="match status" value="1"/>
</dbReference>
<dbReference type="SMART" id="SM00137">
    <property type="entry name" value="MAM"/>
    <property type="match status" value="1"/>
</dbReference>
<proteinExistence type="predicted"/>
<protein>
    <recommendedName>
        <fullName evidence="1">MAM domain-containing protein</fullName>
    </recommendedName>
</protein>
<reference evidence="2" key="1">
    <citation type="submission" date="2021-02" db="EMBL/GenBank/DDBJ databases">
        <authorList>
            <person name="Dougan E. K."/>
            <person name="Rhodes N."/>
            <person name="Thang M."/>
            <person name="Chan C."/>
        </authorList>
    </citation>
    <scope>NUCLEOTIDE SEQUENCE</scope>
</reference>
<dbReference type="InterPro" id="IPR000998">
    <property type="entry name" value="MAM_dom"/>
</dbReference>
<dbReference type="AlphaFoldDB" id="A0A812SJ98"/>
<keyword evidence="3" id="KW-1185">Reference proteome</keyword>
<accession>A0A812SJ98</accession>
<evidence type="ECO:0000313" key="3">
    <source>
        <dbReference type="Proteomes" id="UP000604046"/>
    </source>
</evidence>
<gene>
    <name evidence="2" type="ORF">SNAT2548_LOCUS26942</name>
</gene>
<feature type="domain" description="MAM" evidence="1">
    <location>
        <begin position="171"/>
        <end position="322"/>
    </location>
</feature>
<name>A0A812SJ98_9DINO</name>
<organism evidence="2 3">
    <name type="scientific">Symbiodinium natans</name>
    <dbReference type="NCBI Taxonomy" id="878477"/>
    <lineage>
        <taxon>Eukaryota</taxon>
        <taxon>Sar</taxon>
        <taxon>Alveolata</taxon>
        <taxon>Dinophyceae</taxon>
        <taxon>Suessiales</taxon>
        <taxon>Symbiodiniaceae</taxon>
        <taxon>Symbiodinium</taxon>
    </lineage>
</organism>
<dbReference type="PROSITE" id="PS50060">
    <property type="entry name" value="MAM_2"/>
    <property type="match status" value="1"/>
</dbReference>
<dbReference type="EMBL" id="CAJNDS010002447">
    <property type="protein sequence ID" value="CAE7479754.1"/>
    <property type="molecule type" value="Genomic_DNA"/>
</dbReference>
<evidence type="ECO:0000259" key="1">
    <source>
        <dbReference type="PROSITE" id="PS50060"/>
    </source>
</evidence>
<evidence type="ECO:0000313" key="2">
    <source>
        <dbReference type="EMBL" id="CAE7479754.1"/>
    </source>
</evidence>
<dbReference type="InterPro" id="IPR013320">
    <property type="entry name" value="ConA-like_dom_sf"/>
</dbReference>
<dbReference type="Pfam" id="PF00629">
    <property type="entry name" value="MAM"/>
    <property type="match status" value="1"/>
</dbReference>